<evidence type="ECO:0000259" key="5">
    <source>
        <dbReference type="PROSITE" id="PS50977"/>
    </source>
</evidence>
<reference evidence="6 7" key="1">
    <citation type="journal article" date="2015" name="Genome Announc.">
        <title>Draft Genome Sequence of Norvancomycin-Producing Strain Amycolatopsis orientalis CPCC200066.</title>
        <authorList>
            <person name="Lei X."/>
            <person name="Yuan F."/>
            <person name="Shi Y."/>
            <person name="Li X."/>
            <person name="Wang L."/>
            <person name="Hong B."/>
        </authorList>
    </citation>
    <scope>NUCLEOTIDE SEQUENCE [LARGE SCALE GENOMIC DNA]</scope>
    <source>
        <strain evidence="6 7">B-37</strain>
    </source>
</reference>
<dbReference type="Proteomes" id="UP000093695">
    <property type="component" value="Chromosome"/>
</dbReference>
<dbReference type="InterPro" id="IPR036271">
    <property type="entry name" value="Tet_transcr_reg_TetR-rel_C_sf"/>
</dbReference>
<dbReference type="STRING" id="31958.SD37_36830"/>
<name>A0A193C839_AMYOR</name>
<dbReference type="InterPro" id="IPR049445">
    <property type="entry name" value="TetR_SbtR-like_C"/>
</dbReference>
<keyword evidence="3" id="KW-0804">Transcription</keyword>
<sequence length="217" mass="23638">MTADPETPLRADARRNRDQILAAARVIFAAQGAEVPMEEIARAAGVGVGTLYRRFPDRDALIRAVAVDNFDRVLRDAKAAKDQESSDWDALIRLLHQSMELQLSIQLAMVSPRALAILKSDPAIKALRDDLLVVLEGFVRGAQAEGRLRTDVGTGDVAMLFATLLRQMPGKGHEVARMATRRCIGIMIDGLRADRNGSLPGRALTGADLDPDRPPRP</sequence>
<dbReference type="SUPFAM" id="SSF48498">
    <property type="entry name" value="Tetracyclin repressor-like, C-terminal domain"/>
    <property type="match status" value="1"/>
</dbReference>
<dbReference type="KEGG" id="aori:SD37_36830"/>
<dbReference type="InterPro" id="IPR009057">
    <property type="entry name" value="Homeodomain-like_sf"/>
</dbReference>
<evidence type="ECO:0000313" key="7">
    <source>
        <dbReference type="Proteomes" id="UP000093695"/>
    </source>
</evidence>
<dbReference type="SUPFAM" id="SSF46689">
    <property type="entry name" value="Homeodomain-like"/>
    <property type="match status" value="1"/>
</dbReference>
<proteinExistence type="predicted"/>
<dbReference type="eggNOG" id="COG1309">
    <property type="taxonomic scope" value="Bacteria"/>
</dbReference>
<evidence type="ECO:0000256" key="1">
    <source>
        <dbReference type="ARBA" id="ARBA00023015"/>
    </source>
</evidence>
<gene>
    <name evidence="6" type="ORF">SD37_36830</name>
</gene>
<dbReference type="InterPro" id="IPR050109">
    <property type="entry name" value="HTH-type_TetR-like_transc_reg"/>
</dbReference>
<dbReference type="GO" id="GO:0003700">
    <property type="term" value="F:DNA-binding transcription factor activity"/>
    <property type="evidence" value="ECO:0007669"/>
    <property type="project" value="TreeGrafter"/>
</dbReference>
<evidence type="ECO:0000256" key="2">
    <source>
        <dbReference type="ARBA" id="ARBA00023125"/>
    </source>
</evidence>
<dbReference type="PANTHER" id="PTHR30055">
    <property type="entry name" value="HTH-TYPE TRANSCRIPTIONAL REGULATOR RUTR"/>
    <property type="match status" value="1"/>
</dbReference>
<evidence type="ECO:0000313" key="6">
    <source>
        <dbReference type="EMBL" id="ANN20609.1"/>
    </source>
</evidence>
<feature type="DNA-binding region" description="H-T-H motif" evidence="4">
    <location>
        <begin position="36"/>
        <end position="55"/>
    </location>
</feature>
<dbReference type="PRINTS" id="PR00455">
    <property type="entry name" value="HTHTETR"/>
</dbReference>
<dbReference type="Pfam" id="PF00440">
    <property type="entry name" value="TetR_N"/>
    <property type="match status" value="1"/>
</dbReference>
<organism evidence="6 7">
    <name type="scientific">Amycolatopsis orientalis</name>
    <name type="common">Nocardia orientalis</name>
    <dbReference type="NCBI Taxonomy" id="31958"/>
    <lineage>
        <taxon>Bacteria</taxon>
        <taxon>Bacillati</taxon>
        <taxon>Actinomycetota</taxon>
        <taxon>Actinomycetes</taxon>
        <taxon>Pseudonocardiales</taxon>
        <taxon>Pseudonocardiaceae</taxon>
        <taxon>Amycolatopsis</taxon>
    </lineage>
</organism>
<dbReference type="InterPro" id="IPR001647">
    <property type="entry name" value="HTH_TetR"/>
</dbReference>
<dbReference type="PANTHER" id="PTHR30055:SF234">
    <property type="entry name" value="HTH-TYPE TRANSCRIPTIONAL REGULATOR BETI"/>
    <property type="match status" value="1"/>
</dbReference>
<dbReference type="PROSITE" id="PS50977">
    <property type="entry name" value="HTH_TETR_2"/>
    <property type="match status" value="1"/>
</dbReference>
<evidence type="ECO:0000256" key="4">
    <source>
        <dbReference type="PROSITE-ProRule" id="PRU00335"/>
    </source>
</evidence>
<dbReference type="GO" id="GO:0000976">
    <property type="term" value="F:transcription cis-regulatory region binding"/>
    <property type="evidence" value="ECO:0007669"/>
    <property type="project" value="TreeGrafter"/>
</dbReference>
<keyword evidence="2 4" id="KW-0238">DNA-binding</keyword>
<protein>
    <submittedName>
        <fullName evidence="6">TetR family transcriptional regulator</fullName>
    </submittedName>
</protein>
<evidence type="ECO:0000256" key="3">
    <source>
        <dbReference type="ARBA" id="ARBA00023163"/>
    </source>
</evidence>
<keyword evidence="1" id="KW-0805">Transcription regulation</keyword>
<dbReference type="EMBL" id="CP016174">
    <property type="protein sequence ID" value="ANN20609.1"/>
    <property type="molecule type" value="Genomic_DNA"/>
</dbReference>
<dbReference type="RefSeq" id="WP_044854488.1">
    <property type="nucleotide sequence ID" value="NZ_CP016174.1"/>
</dbReference>
<keyword evidence="7" id="KW-1185">Reference proteome</keyword>
<dbReference type="AlphaFoldDB" id="A0A193C839"/>
<dbReference type="Pfam" id="PF21597">
    <property type="entry name" value="TetR_C_43"/>
    <property type="match status" value="1"/>
</dbReference>
<accession>A0A193C839</accession>
<dbReference type="Gene3D" id="1.10.357.10">
    <property type="entry name" value="Tetracycline Repressor, domain 2"/>
    <property type="match status" value="1"/>
</dbReference>
<feature type="domain" description="HTH tetR-type" evidence="5">
    <location>
        <begin position="14"/>
        <end position="73"/>
    </location>
</feature>